<dbReference type="STRING" id="7994.ENSAMXP00000028400"/>
<feature type="compositionally biased region" description="Basic and acidic residues" evidence="6">
    <location>
        <begin position="93"/>
        <end position="109"/>
    </location>
</feature>
<dbReference type="GeneTree" id="ENSGT00730000111244"/>
<feature type="compositionally biased region" description="Basic and acidic residues" evidence="6">
    <location>
        <begin position="1210"/>
        <end position="1223"/>
    </location>
</feature>
<dbReference type="InterPro" id="IPR001573">
    <property type="entry name" value="AKAP_WSK"/>
</dbReference>
<feature type="compositionally biased region" description="Basic and acidic residues" evidence="6">
    <location>
        <begin position="57"/>
        <end position="76"/>
    </location>
</feature>
<dbReference type="GO" id="GO:0007165">
    <property type="term" value="P:signal transduction"/>
    <property type="evidence" value="ECO:0007669"/>
    <property type="project" value="TreeGrafter"/>
</dbReference>
<dbReference type="GO" id="GO:0010739">
    <property type="term" value="P:positive regulation of protein kinase A signaling"/>
    <property type="evidence" value="ECO:0007669"/>
    <property type="project" value="InterPro"/>
</dbReference>
<dbReference type="InterPro" id="IPR028540">
    <property type="entry name" value="AKAP12"/>
</dbReference>
<accession>A0A3B1IFR6</accession>
<comment type="subcellular location">
    <subcellularLocation>
        <location evidence="1">Membrane</location>
        <topology evidence="1">Lipid-anchor</topology>
    </subcellularLocation>
</comment>
<protein>
    <recommendedName>
        <fullName evidence="7">A kinase-anchoring proteins AKAP-5 and AKAP-12 calmodulin (CaM)-binding domain-containing protein</fullName>
    </recommendedName>
</protein>
<feature type="compositionally biased region" description="Polar residues" evidence="6">
    <location>
        <begin position="44"/>
        <end position="53"/>
    </location>
</feature>
<dbReference type="GO" id="GO:0090036">
    <property type="term" value="P:regulation of protein kinase C signaling"/>
    <property type="evidence" value="ECO:0007669"/>
    <property type="project" value="InterPro"/>
</dbReference>
<keyword evidence="2" id="KW-0597">Phosphoprotein</keyword>
<proteinExistence type="predicted"/>
<feature type="region of interest" description="Disordered" evidence="6">
    <location>
        <begin position="1080"/>
        <end position="1107"/>
    </location>
</feature>
<feature type="compositionally biased region" description="Basic and acidic residues" evidence="6">
    <location>
        <begin position="184"/>
        <end position="213"/>
    </location>
</feature>
<keyword evidence="4" id="KW-0472">Membrane</keyword>
<feature type="domain" description="A kinase-anchoring proteins AKAP-5 and AKAP-12 calmodulin (CaM)-binding" evidence="7">
    <location>
        <begin position="356"/>
        <end position="376"/>
    </location>
</feature>
<evidence type="ECO:0000256" key="1">
    <source>
        <dbReference type="ARBA" id="ARBA00004635"/>
    </source>
</evidence>
<feature type="compositionally biased region" description="Basic and acidic residues" evidence="6">
    <location>
        <begin position="310"/>
        <end position="329"/>
    </location>
</feature>
<evidence type="ECO:0000256" key="3">
    <source>
        <dbReference type="ARBA" id="ARBA00022860"/>
    </source>
</evidence>
<dbReference type="Bgee" id="ENSAMXG00000039559">
    <property type="expression patterns" value="Expressed in camera-type eye and 6 other cell types or tissues"/>
</dbReference>
<evidence type="ECO:0000256" key="6">
    <source>
        <dbReference type="SAM" id="MobiDB-lite"/>
    </source>
</evidence>
<reference evidence="8" key="3">
    <citation type="submission" date="2025-08" db="UniProtKB">
        <authorList>
            <consortium name="Ensembl"/>
        </authorList>
    </citation>
    <scope>IDENTIFICATION</scope>
</reference>
<dbReference type="PANTHER" id="PTHR23209">
    <property type="entry name" value="A-KINASE ANCHOR PROTEIN 12"/>
    <property type="match status" value="1"/>
</dbReference>
<feature type="region of interest" description="Disordered" evidence="6">
    <location>
        <begin position="182"/>
        <end position="440"/>
    </location>
</feature>
<sequence length="1598" mass="173711">IFVGFKFTLKKDKVAKTDEDEPTTDEQDKKVAIPSEDFKDTTEDSPVSTNQQEADADETKKDIIECDIPDGSKDDDVPPETDQEMAINQISEFPEHNEETSPDKEHTEDVPQSPEPEETMSPIKRFFTQGFFSTLRKKRKEEPLNEMPEVEPVKPDKEESEKLSGTAQEDTSCICLNISNITPEEGKDLQTGEGDEWKPTGEKEQTIPPEQDKVPASPIIRLFRKLSTRRQRDTKPAEAGLIQPGENVGENVQSTADVVQVQKEEEEAKIEEPKPADADEITDLSPEESKKKSDSTVSWESLICLKRVRKTSDSEDAMQDKGEEPRKSTESPIESSTEGDYDHLTSSNEQAGEESGSTWKSLKKLVTPKRKSRMEESGSSEQIPSDTEIAKDESSCSIKKLIPGRKKRRSDVQQEQLASEDTGKDTGADDEDDETPAIVPLSEFEIIEPESLKEIKDGTQLEKEIQPLIEEDKPKVTKPSVITSHDVRPSVLPMPSDYIEDLTEFISKHQQLSDIPEEGIIEESVATPESSAEWTTQDDTLAEDFVELTADAVTAPEPASEQGDETTEMVSAVSQLTESPKTSGNVTPVPAEYDLREADVIIQEAVETSCMTPSVMSITTKDTDPEALAVSVSPCILESTIKAETKVLVAHEKAEATTICIGLVSQEIGALEEVIPAPLVEGLSEINEAVPTELVSEDIPEGSELAGFATDDVYEVEVKDIKTEMHEALSPDVSQTQSEVHLEVQENEVKEQQKDVINGHQEPAPVQMAVISVVQDETLLEEQAITKSTTDVPEIVGPLEMASEEPAHEKQACYTEITVEGEKEDKLPDVKLSATDIEHVAPAEVVESVEQNVIVSLTDKAKVGAVIELEEELQMENVASIHYGDGHKIQVEVKDVELGTAKANTDTVLDAATAVDKADIYEKVEEIRDDGAAHQIEPTTAGESSEHFAKETVPNIKMEISAEPPCKENELNIAVKEVSPLAVASDETEQPQAASEITTTECVDNNLTSVEDHKPKQSTGEEVGIVTLNETEKKLEMAQVPVISGQTPHQQESAVECQPLTIDKPEEMKPENQKVEFGADAHQTETAPESEKEESANTEKETTFTESEVVISCTEPQEILEPVAVSVKAVHKIDQAQQPQADSVPSKPDENQGTESILQLHEEDKQVAGDTVKVTEPISGAAPVYAEETKQTEVILSAKEGSNETEQICDEEKSSTVKPEGGELKIPSQTVASVQHLEETLNKDRVTVTAIEAKIFEPPLVVHQEPDALATSAIHVNENAKPQQEAAEVVSKLNAEISTGSEQHTDAADTKMELKEKTTTTISEPEKVELTEQVTDPLKVTESKSETLTVQQVEVQAQVLNEHKAAALEVTEPEVETHGVTEVKMETAVVSENEVEKPVVTSVVTELEVETPVVTSVLRDLKAETPVVTSTVTDLKAETPVVTSAVTNLKAETPVVTSAVTDLKADTPVVTSAVTDLKAETPVVTSAVTDLKAETPVVTSAVTDLKAETPVVTSAVTYLKADTPEVTSAVTDLKAETPVVTSAVTALKAEPPVTDLKAETPVVTSAVTALKAETPVVTSAVTDLKAEPPVTDLKQKHQ</sequence>
<evidence type="ECO:0000313" key="8">
    <source>
        <dbReference type="Ensembl" id="ENSAMXP00000028400.1"/>
    </source>
</evidence>
<dbReference type="Proteomes" id="UP000018467">
    <property type="component" value="Unassembled WGS sequence"/>
</dbReference>
<evidence type="ECO:0000313" key="9">
    <source>
        <dbReference type="Proteomes" id="UP000018467"/>
    </source>
</evidence>
<reference evidence="9" key="1">
    <citation type="submission" date="2013-03" db="EMBL/GenBank/DDBJ databases">
        <authorList>
            <person name="Jeffery W."/>
            <person name="Warren W."/>
            <person name="Wilson R.K."/>
        </authorList>
    </citation>
    <scope>NUCLEOTIDE SEQUENCE</scope>
    <source>
        <strain evidence="9">female</strain>
    </source>
</reference>
<dbReference type="GO" id="GO:0016020">
    <property type="term" value="C:membrane"/>
    <property type="evidence" value="ECO:0007669"/>
    <property type="project" value="UniProtKB-SubCell"/>
</dbReference>
<dbReference type="PROSITE" id="PS51893">
    <property type="entry name" value="AKAP_CAM_BD"/>
    <property type="match status" value="1"/>
</dbReference>
<feature type="region of interest" description="Disordered" evidence="6">
    <location>
        <begin position="1134"/>
        <end position="1154"/>
    </location>
</feature>
<evidence type="ECO:0000256" key="5">
    <source>
        <dbReference type="ARBA" id="ARBA00023288"/>
    </source>
</evidence>
<keyword evidence="3" id="KW-0112">Calmodulin-binding</keyword>
<keyword evidence="9" id="KW-1185">Reference proteome</keyword>
<dbReference type="PANTHER" id="PTHR23209:SF4">
    <property type="entry name" value="A-KINASE ANCHOR PROTEIN 12"/>
    <property type="match status" value="1"/>
</dbReference>
<keyword evidence="5" id="KW-0449">Lipoprotein</keyword>
<feature type="compositionally biased region" description="Basic and acidic residues" evidence="6">
    <location>
        <begin position="151"/>
        <end position="162"/>
    </location>
</feature>
<feature type="compositionally biased region" description="Polar residues" evidence="6">
    <location>
        <begin position="330"/>
        <end position="360"/>
    </location>
</feature>
<dbReference type="InParanoid" id="A0A3B1IFR6"/>
<feature type="region of interest" description="Disordered" evidence="6">
    <location>
        <begin position="466"/>
        <end position="493"/>
    </location>
</feature>
<reference evidence="9" key="2">
    <citation type="journal article" date="2014" name="Nat. Commun.">
        <title>The cavefish genome reveals candidate genes for eye loss.</title>
        <authorList>
            <person name="McGaugh S.E."/>
            <person name="Gross J.B."/>
            <person name="Aken B."/>
            <person name="Blin M."/>
            <person name="Borowsky R."/>
            <person name="Chalopin D."/>
            <person name="Hinaux H."/>
            <person name="Jeffery W.R."/>
            <person name="Keene A."/>
            <person name="Ma L."/>
            <person name="Minx P."/>
            <person name="Murphy D."/>
            <person name="O'Quin K.E."/>
            <person name="Retaux S."/>
            <person name="Rohner N."/>
            <person name="Searle S.M."/>
            <person name="Stahl B.A."/>
            <person name="Tabin C."/>
            <person name="Volff J.N."/>
            <person name="Yoshizawa M."/>
            <person name="Warren W.C."/>
        </authorList>
    </citation>
    <scope>NUCLEOTIDE SEQUENCE [LARGE SCALE GENOMIC DNA]</scope>
    <source>
        <strain evidence="9">female</strain>
    </source>
</reference>
<reference evidence="8" key="4">
    <citation type="submission" date="2025-09" db="UniProtKB">
        <authorList>
            <consortium name="Ensembl"/>
        </authorList>
    </citation>
    <scope>IDENTIFICATION</scope>
</reference>
<dbReference type="GO" id="GO:0005737">
    <property type="term" value="C:cytoplasm"/>
    <property type="evidence" value="ECO:0007669"/>
    <property type="project" value="TreeGrafter"/>
</dbReference>
<name>A0A3B1IFR6_ASTMX</name>
<organism evidence="8 9">
    <name type="scientific">Astyanax mexicanus</name>
    <name type="common">Blind cave fish</name>
    <name type="synonym">Astyanax fasciatus mexicanus</name>
    <dbReference type="NCBI Taxonomy" id="7994"/>
    <lineage>
        <taxon>Eukaryota</taxon>
        <taxon>Metazoa</taxon>
        <taxon>Chordata</taxon>
        <taxon>Craniata</taxon>
        <taxon>Vertebrata</taxon>
        <taxon>Euteleostomi</taxon>
        <taxon>Actinopterygii</taxon>
        <taxon>Neopterygii</taxon>
        <taxon>Teleostei</taxon>
        <taxon>Ostariophysi</taxon>
        <taxon>Characiformes</taxon>
        <taxon>Characoidei</taxon>
        <taxon>Acestrorhamphidae</taxon>
        <taxon>Acestrorhamphinae</taxon>
        <taxon>Astyanax</taxon>
    </lineage>
</organism>
<dbReference type="Ensembl" id="ENSAMXT00000042359.1">
    <property type="protein sequence ID" value="ENSAMXP00000028400.1"/>
    <property type="gene ID" value="ENSAMXG00000039559.1"/>
</dbReference>
<dbReference type="GO" id="GO:0051018">
    <property type="term" value="F:protein kinase A binding"/>
    <property type="evidence" value="ECO:0007669"/>
    <property type="project" value="InterPro"/>
</dbReference>
<feature type="region of interest" description="Disordered" evidence="6">
    <location>
        <begin position="1199"/>
        <end position="1223"/>
    </location>
</feature>
<evidence type="ECO:0000259" key="7">
    <source>
        <dbReference type="PROSITE" id="PS51893"/>
    </source>
</evidence>
<feature type="compositionally biased region" description="Basic and acidic residues" evidence="6">
    <location>
        <begin position="1080"/>
        <end position="1103"/>
    </location>
</feature>
<feature type="compositionally biased region" description="Basic and acidic residues" evidence="6">
    <location>
        <begin position="26"/>
        <end position="42"/>
    </location>
</feature>
<feature type="region of interest" description="Disordered" evidence="6">
    <location>
        <begin position="12"/>
        <end position="168"/>
    </location>
</feature>
<evidence type="ECO:0000256" key="2">
    <source>
        <dbReference type="ARBA" id="ARBA00022553"/>
    </source>
</evidence>
<evidence type="ECO:0000256" key="4">
    <source>
        <dbReference type="ARBA" id="ARBA00023136"/>
    </source>
</evidence>
<dbReference type="GO" id="GO:0005516">
    <property type="term" value="F:calmodulin binding"/>
    <property type="evidence" value="ECO:0007669"/>
    <property type="project" value="UniProtKB-KW"/>
</dbReference>
<feature type="compositionally biased region" description="Basic residues" evidence="6">
    <location>
        <begin position="361"/>
        <end position="372"/>
    </location>
</feature>
<feature type="compositionally biased region" description="Basic and acidic residues" evidence="6">
    <location>
        <begin position="466"/>
        <end position="475"/>
    </location>
</feature>